<feature type="transmembrane region" description="Helical" evidence="1">
    <location>
        <begin position="12"/>
        <end position="31"/>
    </location>
</feature>
<gene>
    <name evidence="2" type="ORF">GCM10009030_31870</name>
</gene>
<dbReference type="AlphaFoldDB" id="A0A830GNB3"/>
<organism evidence="2 3">
    <name type="scientific">Haloarcula pellucida</name>
    <dbReference type="NCBI Taxonomy" id="1427151"/>
    <lineage>
        <taxon>Archaea</taxon>
        <taxon>Methanobacteriati</taxon>
        <taxon>Methanobacteriota</taxon>
        <taxon>Stenosarchaea group</taxon>
        <taxon>Halobacteria</taxon>
        <taxon>Halobacteriales</taxon>
        <taxon>Haloarculaceae</taxon>
        <taxon>Haloarcula</taxon>
    </lineage>
</organism>
<dbReference type="EMBL" id="BMOU01000005">
    <property type="protein sequence ID" value="GGN99844.1"/>
    <property type="molecule type" value="Genomic_DNA"/>
</dbReference>
<protein>
    <submittedName>
        <fullName evidence="2">Uncharacterized protein</fullName>
    </submittedName>
</protein>
<reference evidence="2" key="1">
    <citation type="journal article" date="2014" name="Int. J. Syst. Evol. Microbiol.">
        <title>Complete genome sequence of Corynebacterium casei LMG S-19264T (=DSM 44701T), isolated from a smear-ripened cheese.</title>
        <authorList>
            <consortium name="US DOE Joint Genome Institute (JGI-PGF)"/>
            <person name="Walter F."/>
            <person name="Albersmeier A."/>
            <person name="Kalinowski J."/>
            <person name="Ruckert C."/>
        </authorList>
    </citation>
    <scope>NUCLEOTIDE SEQUENCE</scope>
    <source>
        <strain evidence="2">JCM 17820</strain>
    </source>
</reference>
<keyword evidence="1" id="KW-1133">Transmembrane helix</keyword>
<keyword evidence="1" id="KW-0812">Transmembrane</keyword>
<accession>A0A830GNB3</accession>
<comment type="caution">
    <text evidence="2">The sequence shown here is derived from an EMBL/GenBank/DDBJ whole genome shotgun (WGS) entry which is preliminary data.</text>
</comment>
<name>A0A830GNB3_9EURY</name>
<keyword evidence="3" id="KW-1185">Reference proteome</keyword>
<sequence>METEMAIRSATMQVTILLLVAAGLLLALGVAGVPASLPLVVLLLALAGGLYLTRPDEGGVGFVVGIDVDSLLDSLWLAPAIAAAPLVLELGATPEEVQALGGLLGLAGMANYFLRPVYLLAYGLVRSLTGDSGRQVNGR</sequence>
<proteinExistence type="predicted"/>
<keyword evidence="1" id="KW-0472">Membrane</keyword>
<reference evidence="2" key="2">
    <citation type="submission" date="2020-09" db="EMBL/GenBank/DDBJ databases">
        <authorList>
            <person name="Sun Q."/>
            <person name="Ohkuma M."/>
        </authorList>
    </citation>
    <scope>NUCLEOTIDE SEQUENCE</scope>
    <source>
        <strain evidence="2">JCM 17820</strain>
    </source>
</reference>
<dbReference type="RefSeq" id="WP_189000261.1">
    <property type="nucleotide sequence ID" value="NZ_BMOU01000005.1"/>
</dbReference>
<evidence type="ECO:0000313" key="3">
    <source>
        <dbReference type="Proteomes" id="UP000605784"/>
    </source>
</evidence>
<dbReference type="Proteomes" id="UP000605784">
    <property type="component" value="Unassembled WGS sequence"/>
</dbReference>
<evidence type="ECO:0000313" key="2">
    <source>
        <dbReference type="EMBL" id="GGN99844.1"/>
    </source>
</evidence>
<evidence type="ECO:0000256" key="1">
    <source>
        <dbReference type="SAM" id="Phobius"/>
    </source>
</evidence>